<proteinExistence type="predicted"/>
<dbReference type="Gene3D" id="1.25.40.10">
    <property type="entry name" value="Tetratricopeptide repeat domain"/>
    <property type="match status" value="1"/>
</dbReference>
<dbReference type="AlphaFoldDB" id="A0A3B1A811"/>
<dbReference type="SUPFAM" id="SSF48452">
    <property type="entry name" value="TPR-like"/>
    <property type="match status" value="1"/>
</dbReference>
<organism evidence="1">
    <name type="scientific">hydrothermal vent metagenome</name>
    <dbReference type="NCBI Taxonomy" id="652676"/>
    <lineage>
        <taxon>unclassified sequences</taxon>
        <taxon>metagenomes</taxon>
        <taxon>ecological metagenomes</taxon>
    </lineage>
</organism>
<accession>A0A3B1A811</accession>
<evidence type="ECO:0008006" key="2">
    <source>
        <dbReference type="Google" id="ProtNLM"/>
    </source>
</evidence>
<name>A0A3B1A811_9ZZZZ</name>
<gene>
    <name evidence="1" type="ORF">MNBD_GAMMA21-2474</name>
</gene>
<protein>
    <recommendedName>
        <fullName evidence="2">Tetratricopeptide repeat protein</fullName>
    </recommendedName>
</protein>
<sequence>MKYTRPYILYPVNRELERAIASSLGLLDEETLELATPDRSVTVADNFLYTRGNFEQHSFSVSIFEPLRDALVATLTNEFRKQDAHAWADTQNRLGNILGAIGQQLHDPVIFQKAIESFILALEVYTQEDSPVEWALTQANLATALQALGRLESDAKVLNKAVEAYTASLLVYTKKETPEEWKLIMLQLGMTFHAHGALLKGNRTFQKAVVAFKNAVSELDADNYPVELAAAHNNCGAVLHNLAESEENPERFAEATRSYETGWKVCMEQQRPVHLSVLCRVNKATAQNVLAELTNDTVLAEDVADEFEIIMECFPHALQPLCVKHCEAQLNQAKKRAGASAA</sequence>
<dbReference type="EMBL" id="UOFR01000074">
    <property type="protein sequence ID" value="VAX00232.1"/>
    <property type="molecule type" value="Genomic_DNA"/>
</dbReference>
<reference evidence="1" key="1">
    <citation type="submission" date="2018-06" db="EMBL/GenBank/DDBJ databases">
        <authorList>
            <person name="Zhirakovskaya E."/>
        </authorList>
    </citation>
    <scope>NUCLEOTIDE SEQUENCE</scope>
</reference>
<evidence type="ECO:0000313" key="1">
    <source>
        <dbReference type="EMBL" id="VAX00232.1"/>
    </source>
</evidence>
<dbReference type="InterPro" id="IPR011990">
    <property type="entry name" value="TPR-like_helical_dom_sf"/>
</dbReference>